<dbReference type="PANTHER" id="PTHR31064:SF37">
    <property type="entry name" value="TRANSPORTER, PUTATIVE (EUROFUNG)-RELATED"/>
    <property type="match status" value="1"/>
</dbReference>
<dbReference type="Proteomes" id="UP000078397">
    <property type="component" value="Unassembled WGS sequence"/>
</dbReference>
<keyword evidence="9" id="KW-1185">Reference proteome</keyword>
<evidence type="ECO:0000256" key="1">
    <source>
        <dbReference type="ARBA" id="ARBA00004141"/>
    </source>
</evidence>
<comment type="caution">
    <text evidence="8">The sequence shown here is derived from an EMBL/GenBank/DDBJ whole genome shotgun (WGS) entry which is preliminary data.</text>
</comment>
<gene>
    <name evidence="8" type="ORF">VFPPC_06353</name>
</gene>
<dbReference type="GO" id="GO:1990573">
    <property type="term" value="P:potassium ion import across plasma membrane"/>
    <property type="evidence" value="ECO:0007669"/>
    <property type="project" value="TreeGrafter"/>
</dbReference>
<proteinExistence type="predicted"/>
<dbReference type="Pfam" id="PF02386">
    <property type="entry name" value="TrkH"/>
    <property type="match status" value="1"/>
</dbReference>
<evidence type="ECO:0000313" key="8">
    <source>
        <dbReference type="EMBL" id="OAQ65206.1"/>
    </source>
</evidence>
<feature type="transmembrane region" description="Helical" evidence="7">
    <location>
        <begin position="239"/>
        <end position="267"/>
    </location>
</feature>
<comment type="subcellular location">
    <subcellularLocation>
        <location evidence="1">Membrane</location>
        <topology evidence="1">Multi-pass membrane protein</topology>
    </subcellularLocation>
</comment>
<feature type="transmembrane region" description="Helical" evidence="7">
    <location>
        <begin position="87"/>
        <end position="110"/>
    </location>
</feature>
<dbReference type="GO" id="GO:0140107">
    <property type="term" value="F:high-affinity potassium ion transmembrane transporter activity"/>
    <property type="evidence" value="ECO:0007669"/>
    <property type="project" value="TreeGrafter"/>
</dbReference>
<keyword evidence="3 7" id="KW-0812">Transmembrane</keyword>
<evidence type="ECO:0000256" key="2">
    <source>
        <dbReference type="ARBA" id="ARBA00022448"/>
    </source>
</evidence>
<dbReference type="RefSeq" id="XP_018142520.1">
    <property type="nucleotide sequence ID" value="XM_018285400.1"/>
</dbReference>
<evidence type="ECO:0000256" key="5">
    <source>
        <dbReference type="ARBA" id="ARBA00023065"/>
    </source>
</evidence>
<protein>
    <submittedName>
        <fullName evidence="8">Cation transporter</fullName>
    </submittedName>
</protein>
<dbReference type="EMBL" id="LSBJ02000005">
    <property type="protein sequence ID" value="OAQ65206.1"/>
    <property type="molecule type" value="Genomic_DNA"/>
</dbReference>
<accession>A0A179FI19</accession>
<organism evidence="8 9">
    <name type="scientific">Pochonia chlamydosporia 170</name>
    <dbReference type="NCBI Taxonomy" id="1380566"/>
    <lineage>
        <taxon>Eukaryota</taxon>
        <taxon>Fungi</taxon>
        <taxon>Dikarya</taxon>
        <taxon>Ascomycota</taxon>
        <taxon>Pezizomycotina</taxon>
        <taxon>Sordariomycetes</taxon>
        <taxon>Hypocreomycetidae</taxon>
        <taxon>Hypocreales</taxon>
        <taxon>Clavicipitaceae</taxon>
        <taxon>Pochonia</taxon>
    </lineage>
</organism>
<dbReference type="InterPro" id="IPR003445">
    <property type="entry name" value="Cat_transpt"/>
</dbReference>
<dbReference type="PANTHER" id="PTHR31064">
    <property type="entry name" value="POTASSIUM TRANSPORT PROTEIN DDB_G0292412-RELATED"/>
    <property type="match status" value="1"/>
</dbReference>
<sequence length="622" mass="68868">MQRRQGPGGAQPVRSRRGVVRLGISHIDFISIHYVYFIIVPLLCSIIFWASSDPEFSISYTDSLFLVVSAITEAGLNTVDLSRLTTWQQILLCLLILFGSAIWVSIWLIVARRRSIRRLLETDCLNRLGNIRREEGQRVEDSSQHAAERSVNVFEICNSDGLWLRQESVSRNATCDVATGITQPTITPGTTASKEASECIGPDCSPLDFLTNKSVDGRGHFINLTSEERLHVLGIEHDALTLLSLVVPLYFILWQLLGCLGLGAWIANNLPGPAVANGINPWWLGIFNGVSAFNNSGMSLLDANVVPYQGAYYVLITMSLLILVGNTAYPIILRLIFWVSLHGLRLLSAKPRVTKWKLTVEYILRYPRRVSTNLFPACHTWWLVFMVLLLNGIDWAAFELLNIGNPVITAIPVGPRLLDAVRSGGFYVVPIAKLHIGLLVLYVIMMYISAFPVIITMRHSNIYAERSIGTYTTNAQESDINGSSTQDGTATESGSLFISQQIKGQLARDIWLLALAIFIISVIEASHFREDPVSYSVFNIIFEVVSAYGCVGISVGLPSVNYSFCGGWHSGSKLVLCLVMLGGRHRGLPAAMDHAVRLAGKHLHWEEQEDGMVGRIVSPNWC</sequence>
<reference evidence="8 9" key="1">
    <citation type="journal article" date="2016" name="PLoS Pathog.">
        <title>Biosynthesis of antibiotic leucinostatins in bio-control fungus Purpureocillium lilacinum and their inhibition on phytophthora revealed by genome mining.</title>
        <authorList>
            <person name="Wang G."/>
            <person name="Liu Z."/>
            <person name="Lin R."/>
            <person name="Li E."/>
            <person name="Mao Z."/>
            <person name="Ling J."/>
            <person name="Yang Y."/>
            <person name="Yin W.B."/>
            <person name="Xie B."/>
        </authorList>
    </citation>
    <scope>NUCLEOTIDE SEQUENCE [LARGE SCALE GENOMIC DNA]</scope>
    <source>
        <strain evidence="8">170</strain>
    </source>
</reference>
<dbReference type="KEGG" id="pchm:VFPPC_06353"/>
<feature type="transmembrane region" description="Helical" evidence="7">
    <location>
        <begin position="31"/>
        <end position="50"/>
    </location>
</feature>
<name>A0A179FI19_METCM</name>
<dbReference type="OrthoDB" id="9999863at2759"/>
<dbReference type="InterPro" id="IPR051143">
    <property type="entry name" value="TrkH_K-transport"/>
</dbReference>
<feature type="transmembrane region" description="Helical" evidence="7">
    <location>
        <begin position="311"/>
        <end position="337"/>
    </location>
</feature>
<keyword evidence="4 7" id="KW-1133">Transmembrane helix</keyword>
<dbReference type="GeneID" id="28849394"/>
<feature type="transmembrane region" description="Helical" evidence="7">
    <location>
        <begin position="540"/>
        <end position="564"/>
    </location>
</feature>
<feature type="transmembrane region" description="Helical" evidence="7">
    <location>
        <begin position="510"/>
        <end position="528"/>
    </location>
</feature>
<feature type="transmembrane region" description="Helical" evidence="7">
    <location>
        <begin position="374"/>
        <end position="393"/>
    </location>
</feature>
<dbReference type="GO" id="GO:0030007">
    <property type="term" value="P:intracellular potassium ion homeostasis"/>
    <property type="evidence" value="ECO:0007669"/>
    <property type="project" value="TreeGrafter"/>
</dbReference>
<evidence type="ECO:0000256" key="3">
    <source>
        <dbReference type="ARBA" id="ARBA00022692"/>
    </source>
</evidence>
<evidence type="ECO:0000256" key="4">
    <source>
        <dbReference type="ARBA" id="ARBA00022989"/>
    </source>
</evidence>
<keyword evidence="6 7" id="KW-0472">Membrane</keyword>
<dbReference type="STRING" id="1380566.A0A179FI19"/>
<feature type="transmembrane region" description="Helical" evidence="7">
    <location>
        <begin position="436"/>
        <end position="457"/>
    </location>
</feature>
<dbReference type="GO" id="GO:0005886">
    <property type="term" value="C:plasma membrane"/>
    <property type="evidence" value="ECO:0007669"/>
    <property type="project" value="TreeGrafter"/>
</dbReference>
<keyword evidence="2" id="KW-0813">Transport</keyword>
<keyword evidence="5" id="KW-0406">Ion transport</keyword>
<evidence type="ECO:0000256" key="6">
    <source>
        <dbReference type="ARBA" id="ARBA00023136"/>
    </source>
</evidence>
<evidence type="ECO:0000313" key="9">
    <source>
        <dbReference type="Proteomes" id="UP000078397"/>
    </source>
</evidence>
<evidence type="ECO:0000256" key="7">
    <source>
        <dbReference type="SAM" id="Phobius"/>
    </source>
</evidence>
<dbReference type="AlphaFoldDB" id="A0A179FI19"/>